<feature type="domain" description="Motility protein A N-terminal" evidence="15">
    <location>
        <begin position="4"/>
        <end position="92"/>
    </location>
</feature>
<dbReference type="GO" id="GO:0005886">
    <property type="term" value="C:plasma membrane"/>
    <property type="evidence" value="ECO:0007669"/>
    <property type="project" value="UniProtKB-SubCell"/>
</dbReference>
<feature type="transmembrane region" description="Helical" evidence="13">
    <location>
        <begin position="26"/>
        <end position="47"/>
    </location>
</feature>
<dbReference type="EMBL" id="FSRE01000002">
    <property type="protein sequence ID" value="SIN96200.1"/>
    <property type="molecule type" value="Genomic_DNA"/>
</dbReference>
<dbReference type="NCBIfam" id="TIGR03818">
    <property type="entry name" value="MotA1"/>
    <property type="match status" value="1"/>
</dbReference>
<name>A0A1N6FLX6_9GAMM</name>
<evidence type="ECO:0000256" key="5">
    <source>
        <dbReference type="ARBA" id="ARBA00022500"/>
    </source>
</evidence>
<dbReference type="InterPro" id="IPR022522">
    <property type="entry name" value="Flagellar_motor_stator_MotA"/>
</dbReference>
<dbReference type="GO" id="GO:0006935">
    <property type="term" value="P:chemotaxis"/>
    <property type="evidence" value="ECO:0007669"/>
    <property type="project" value="UniProtKB-KW"/>
</dbReference>
<dbReference type="OrthoDB" id="9782603at2"/>
<evidence type="ECO:0000256" key="10">
    <source>
        <dbReference type="ARBA" id="ARBA00022989"/>
    </source>
</evidence>
<feature type="transmembrane region" description="Helical" evidence="13">
    <location>
        <begin position="202"/>
        <end position="219"/>
    </location>
</feature>
<dbReference type="InterPro" id="IPR002898">
    <property type="entry name" value="MotA_ExbB_proton_chnl"/>
</dbReference>
<dbReference type="PANTHER" id="PTHR30433:SF4">
    <property type="entry name" value="MOTILITY PROTEIN A"/>
    <property type="match status" value="1"/>
</dbReference>
<dbReference type="InterPro" id="IPR000540">
    <property type="entry name" value="Flag_MotA_CS"/>
</dbReference>
<evidence type="ECO:0000256" key="6">
    <source>
        <dbReference type="ARBA" id="ARBA00022519"/>
    </source>
</evidence>
<comment type="subcellular location">
    <subcellularLocation>
        <location evidence="1">Cell inner membrane</location>
        <topology evidence="1">Multi-pass membrane protein</topology>
    </subcellularLocation>
</comment>
<keyword evidence="3" id="KW-0813">Transport</keyword>
<evidence type="ECO:0000259" key="15">
    <source>
        <dbReference type="Pfam" id="PF20560"/>
    </source>
</evidence>
<comment type="similarity">
    <text evidence="2">Belongs to the MotA family.</text>
</comment>
<dbReference type="PROSITE" id="PS01307">
    <property type="entry name" value="MOTA"/>
    <property type="match status" value="1"/>
</dbReference>
<dbReference type="GO" id="GO:1902600">
    <property type="term" value="P:proton transmembrane transport"/>
    <property type="evidence" value="ECO:0007669"/>
    <property type="project" value="UniProtKB-KW"/>
</dbReference>
<sequence length="283" mass="30490">MKAIVGTIIVIGCVLGGYLPHGSIGILIQPLELVIICGGAFGAYVIATPGWAIKQGFSKAVGLAKPNPYNKEMYLELLGLMFKIFNKARREGLMAIEADVEDPHSSELFNSAPKVAADHHVVDFICDYLRLMISGASNPYQLEDLMILELDLHHHEAALPGYAIGEVAQALPAFGIVAAVMGIIITMGYLDAGPMEIAHHMSVALVGTFLGILAAYGFVAPIGNDIVNRANDEGHFYGVIKTCLMANLNGYAPQVAVEFGRKAVPHVERPSFQELDEYLQSIK</sequence>
<accession>A0A1N6FLX6</accession>
<dbReference type="InterPro" id="IPR047055">
    <property type="entry name" value="MotA-like"/>
</dbReference>
<dbReference type="Pfam" id="PF01618">
    <property type="entry name" value="MotA_ExbB"/>
    <property type="match status" value="1"/>
</dbReference>
<evidence type="ECO:0000256" key="13">
    <source>
        <dbReference type="SAM" id="Phobius"/>
    </source>
</evidence>
<evidence type="ECO:0000256" key="4">
    <source>
        <dbReference type="ARBA" id="ARBA00022475"/>
    </source>
</evidence>
<evidence type="ECO:0000256" key="11">
    <source>
        <dbReference type="ARBA" id="ARBA00023065"/>
    </source>
</evidence>
<evidence type="ECO:0000259" key="14">
    <source>
        <dbReference type="Pfam" id="PF01618"/>
    </source>
</evidence>
<feature type="domain" description="MotA/TolQ/ExbB proton channel" evidence="14">
    <location>
        <begin position="134"/>
        <end position="233"/>
    </location>
</feature>
<dbReference type="Proteomes" id="UP000198461">
    <property type="component" value="Unassembled WGS sequence"/>
</dbReference>
<dbReference type="Pfam" id="PF20560">
    <property type="entry name" value="MotA_N"/>
    <property type="match status" value="1"/>
</dbReference>
<reference evidence="16 17" key="1">
    <citation type="submission" date="2016-11" db="EMBL/GenBank/DDBJ databases">
        <authorList>
            <person name="Jaros S."/>
            <person name="Januszkiewicz K."/>
            <person name="Wedrychowicz H."/>
        </authorList>
    </citation>
    <scope>NUCLEOTIDE SEQUENCE [LARGE SCALE GENOMIC DNA]</scope>
    <source>
        <strain evidence="16 17">DSM 17737</strain>
    </source>
</reference>
<evidence type="ECO:0000256" key="8">
    <source>
        <dbReference type="ARBA" id="ARBA00022779"/>
    </source>
</evidence>
<keyword evidence="8" id="KW-0283">Flagellar rotation</keyword>
<gene>
    <name evidence="16" type="ORF">SAMN05443662_1131</name>
</gene>
<organism evidence="16 17">
    <name type="scientific">Sulfurivirga caldicuralii</name>
    <dbReference type="NCBI Taxonomy" id="364032"/>
    <lineage>
        <taxon>Bacteria</taxon>
        <taxon>Pseudomonadati</taxon>
        <taxon>Pseudomonadota</taxon>
        <taxon>Gammaproteobacteria</taxon>
        <taxon>Thiotrichales</taxon>
        <taxon>Piscirickettsiaceae</taxon>
        <taxon>Sulfurivirga</taxon>
    </lineage>
</organism>
<evidence type="ECO:0000256" key="2">
    <source>
        <dbReference type="ARBA" id="ARBA00008038"/>
    </source>
</evidence>
<evidence type="ECO:0000256" key="12">
    <source>
        <dbReference type="ARBA" id="ARBA00023136"/>
    </source>
</evidence>
<evidence type="ECO:0000313" key="16">
    <source>
        <dbReference type="EMBL" id="SIN96200.1"/>
    </source>
</evidence>
<evidence type="ECO:0000256" key="3">
    <source>
        <dbReference type="ARBA" id="ARBA00022448"/>
    </source>
</evidence>
<keyword evidence="17" id="KW-1185">Reference proteome</keyword>
<keyword evidence="4" id="KW-1003">Cell membrane</keyword>
<dbReference type="STRING" id="364032.SAMN05443662_1131"/>
<dbReference type="PANTHER" id="PTHR30433">
    <property type="entry name" value="CHEMOTAXIS PROTEIN MOTA"/>
    <property type="match status" value="1"/>
</dbReference>
<keyword evidence="7 13" id="KW-0812">Transmembrane</keyword>
<proteinExistence type="inferred from homology"/>
<evidence type="ECO:0000256" key="1">
    <source>
        <dbReference type="ARBA" id="ARBA00004429"/>
    </source>
</evidence>
<evidence type="ECO:0000313" key="17">
    <source>
        <dbReference type="Proteomes" id="UP000198461"/>
    </source>
</evidence>
<dbReference type="RefSeq" id="WP_074201389.1">
    <property type="nucleotide sequence ID" value="NZ_FSRE01000002.1"/>
</dbReference>
<evidence type="ECO:0000256" key="9">
    <source>
        <dbReference type="ARBA" id="ARBA00022781"/>
    </source>
</evidence>
<keyword evidence="6" id="KW-0997">Cell inner membrane</keyword>
<evidence type="ECO:0000256" key="7">
    <source>
        <dbReference type="ARBA" id="ARBA00022692"/>
    </source>
</evidence>
<dbReference type="AlphaFoldDB" id="A0A1N6FLX6"/>
<feature type="transmembrane region" description="Helical" evidence="13">
    <location>
        <begin position="170"/>
        <end position="190"/>
    </location>
</feature>
<keyword evidence="9" id="KW-0375">Hydrogen ion transport</keyword>
<keyword evidence="10 13" id="KW-1133">Transmembrane helix</keyword>
<protein>
    <submittedName>
        <fullName evidence="16">Chemotaxis protein MotA</fullName>
    </submittedName>
</protein>
<dbReference type="GO" id="GO:0071978">
    <property type="term" value="P:bacterial-type flagellum-dependent swarming motility"/>
    <property type="evidence" value="ECO:0007669"/>
    <property type="project" value="InterPro"/>
</dbReference>
<dbReference type="InterPro" id="IPR046786">
    <property type="entry name" value="MotA_N"/>
</dbReference>
<keyword evidence="12 13" id="KW-0472">Membrane</keyword>
<keyword evidence="5" id="KW-0145">Chemotaxis</keyword>
<keyword evidence="11" id="KW-0406">Ion transport</keyword>